<dbReference type="GO" id="GO:0008652">
    <property type="term" value="P:amino acid biosynthetic process"/>
    <property type="evidence" value="ECO:0007669"/>
    <property type="project" value="UniProtKB-KW"/>
</dbReference>
<comment type="pathway">
    <text evidence="3 8">Metabolic intermediate biosynthesis; chorismate biosynthesis; chorismate from D-erythrose 4-phosphate and phosphoenolpyruvate: step 3/7.</text>
</comment>
<evidence type="ECO:0000256" key="2">
    <source>
        <dbReference type="ARBA" id="ARBA00003924"/>
    </source>
</evidence>
<comment type="function">
    <text evidence="2 8">Catalyzes a trans-dehydration via an enolate intermediate.</text>
</comment>
<feature type="binding site" evidence="8 10">
    <location>
        <position position="79"/>
    </location>
    <ligand>
        <name>substrate</name>
    </ligand>
</feature>
<dbReference type="Gene3D" id="3.40.50.9100">
    <property type="entry name" value="Dehydroquinase, class II"/>
    <property type="match status" value="1"/>
</dbReference>
<comment type="subunit">
    <text evidence="5 8">Homododecamer.</text>
</comment>
<evidence type="ECO:0000256" key="10">
    <source>
        <dbReference type="PIRSR" id="PIRSR001399-2"/>
    </source>
</evidence>
<dbReference type="NCBIfam" id="NF003807">
    <property type="entry name" value="PRK05395.1-4"/>
    <property type="match status" value="1"/>
</dbReference>
<feature type="active site" description="Proton acceptor" evidence="8 9">
    <location>
        <position position="22"/>
    </location>
</feature>
<evidence type="ECO:0000256" key="4">
    <source>
        <dbReference type="ARBA" id="ARBA00011037"/>
    </source>
</evidence>
<dbReference type="InterPro" id="IPR036441">
    <property type="entry name" value="DHquinase_II_sf"/>
</dbReference>
<reference evidence="12" key="1">
    <citation type="submission" date="2020-10" db="EMBL/GenBank/DDBJ databases">
        <authorList>
            <person name="Gilroy R."/>
        </authorList>
    </citation>
    <scope>NUCLEOTIDE SEQUENCE</scope>
    <source>
        <strain evidence="12">35461</strain>
    </source>
</reference>
<dbReference type="Pfam" id="PF01220">
    <property type="entry name" value="DHquinase_II"/>
    <property type="match status" value="1"/>
</dbReference>
<evidence type="ECO:0000256" key="8">
    <source>
        <dbReference type="HAMAP-Rule" id="MF_00169"/>
    </source>
</evidence>
<keyword evidence="7 8" id="KW-0456">Lyase</keyword>
<dbReference type="GO" id="GO:0009073">
    <property type="term" value="P:aromatic amino acid family biosynthetic process"/>
    <property type="evidence" value="ECO:0007669"/>
    <property type="project" value="UniProtKB-KW"/>
</dbReference>
<comment type="similarity">
    <text evidence="4 8">Belongs to the type-II 3-dehydroquinase family.</text>
</comment>
<dbReference type="NCBIfam" id="NF003805">
    <property type="entry name" value="PRK05395.1-2"/>
    <property type="match status" value="1"/>
</dbReference>
<dbReference type="EC" id="4.2.1.10" evidence="6 8"/>
<dbReference type="InterPro" id="IPR018509">
    <property type="entry name" value="DHquinase_II_CS"/>
</dbReference>
<dbReference type="GO" id="GO:0009423">
    <property type="term" value="P:chorismate biosynthetic process"/>
    <property type="evidence" value="ECO:0007669"/>
    <property type="project" value="UniProtKB-UniRule"/>
</dbReference>
<dbReference type="PIRSF" id="PIRSF001399">
    <property type="entry name" value="DHquinase_II"/>
    <property type="match status" value="1"/>
</dbReference>
<dbReference type="AlphaFoldDB" id="A0A9D1T2F9"/>
<proteinExistence type="inferred from homology"/>
<sequence>MKLLLLNGPNLRLLGTREPDIYGRFTLADAEALARATAERLGATLDCFQSDVEGELVAKIGAARGVYDGLVINPAAYTHTSVALRDAIAASELPAVELHISNTHKREAFRHVSYTAPVCVAQLMGFGLTGYALAVEGLVAHLRGAAR</sequence>
<dbReference type="PROSITE" id="PS01029">
    <property type="entry name" value="DEHYDROQUINASE_II"/>
    <property type="match status" value="1"/>
</dbReference>
<evidence type="ECO:0000256" key="1">
    <source>
        <dbReference type="ARBA" id="ARBA00001864"/>
    </source>
</evidence>
<evidence type="ECO:0000256" key="3">
    <source>
        <dbReference type="ARBA" id="ARBA00004902"/>
    </source>
</evidence>
<reference evidence="12" key="2">
    <citation type="journal article" date="2021" name="PeerJ">
        <title>Extensive microbial diversity within the chicken gut microbiome revealed by metagenomics and culture.</title>
        <authorList>
            <person name="Gilroy R."/>
            <person name="Ravi A."/>
            <person name="Getino M."/>
            <person name="Pursley I."/>
            <person name="Horton D.L."/>
            <person name="Alikhan N.F."/>
            <person name="Baker D."/>
            <person name="Gharbi K."/>
            <person name="Hall N."/>
            <person name="Watson M."/>
            <person name="Adriaenssens E.M."/>
            <person name="Foster-Nyarko E."/>
            <person name="Jarju S."/>
            <person name="Secka A."/>
            <person name="Antonio M."/>
            <person name="Oren A."/>
            <person name="Chaudhuri R.R."/>
            <person name="La Ragione R."/>
            <person name="Hildebrand F."/>
            <person name="Pallen M.J."/>
        </authorList>
    </citation>
    <scope>NUCLEOTIDE SEQUENCE</scope>
    <source>
        <strain evidence="12">35461</strain>
    </source>
</reference>
<protein>
    <recommendedName>
        <fullName evidence="6 8">3-dehydroquinate dehydratase</fullName>
        <shortName evidence="8">3-dehydroquinase</shortName>
        <ecNumber evidence="6 8">4.2.1.10</ecNumber>
    </recommendedName>
    <alternativeName>
        <fullName evidence="8">Type II DHQase</fullName>
    </alternativeName>
</protein>
<evidence type="ECO:0000313" key="12">
    <source>
        <dbReference type="EMBL" id="HIV09162.1"/>
    </source>
</evidence>
<keyword evidence="8" id="KW-0028">Amino-acid biosynthesis</keyword>
<feature type="binding site" evidence="8 10">
    <location>
        <position position="110"/>
    </location>
    <ligand>
        <name>substrate</name>
    </ligand>
</feature>
<feature type="binding site" evidence="8 10">
    <location>
        <position position="73"/>
    </location>
    <ligand>
        <name>substrate</name>
    </ligand>
</feature>
<feature type="active site" description="Proton donor" evidence="8 9">
    <location>
        <position position="99"/>
    </location>
</feature>
<gene>
    <name evidence="8 12" type="primary">aroQ</name>
    <name evidence="12" type="ORF">IAC79_03505</name>
</gene>
<organism evidence="12 13">
    <name type="scientific">Candidatus Spyradenecus faecavium</name>
    <dbReference type="NCBI Taxonomy" id="2840947"/>
    <lineage>
        <taxon>Bacteria</taxon>
        <taxon>Pseudomonadati</taxon>
        <taxon>Lentisphaerota</taxon>
        <taxon>Lentisphaeria</taxon>
        <taxon>Lentisphaerales</taxon>
        <taxon>Lentisphaeraceae</taxon>
        <taxon>Lentisphaeraceae incertae sedis</taxon>
        <taxon>Candidatus Spyradenecus</taxon>
    </lineage>
</organism>
<dbReference type="SUPFAM" id="SSF52304">
    <property type="entry name" value="Type II 3-dehydroquinate dehydratase"/>
    <property type="match status" value="1"/>
</dbReference>
<dbReference type="NCBIfam" id="TIGR01088">
    <property type="entry name" value="aroQ"/>
    <property type="match status" value="1"/>
</dbReference>
<dbReference type="GO" id="GO:0019631">
    <property type="term" value="P:quinate catabolic process"/>
    <property type="evidence" value="ECO:0007669"/>
    <property type="project" value="TreeGrafter"/>
</dbReference>
<dbReference type="CDD" id="cd00466">
    <property type="entry name" value="DHQase_II"/>
    <property type="match status" value="1"/>
</dbReference>
<comment type="caution">
    <text evidence="12">The sequence shown here is derived from an EMBL/GenBank/DDBJ whole genome shotgun (WGS) entry which is preliminary data.</text>
</comment>
<name>A0A9D1T2F9_9BACT</name>
<dbReference type="GO" id="GO:0003855">
    <property type="term" value="F:3-dehydroquinate dehydratase activity"/>
    <property type="evidence" value="ECO:0007669"/>
    <property type="project" value="UniProtKB-UniRule"/>
</dbReference>
<dbReference type="HAMAP" id="MF_00169">
    <property type="entry name" value="AroQ"/>
    <property type="match status" value="1"/>
</dbReference>
<evidence type="ECO:0000313" key="13">
    <source>
        <dbReference type="Proteomes" id="UP000886845"/>
    </source>
</evidence>
<feature type="binding site" evidence="8 10">
    <location>
        <position position="86"/>
    </location>
    <ligand>
        <name>substrate</name>
    </ligand>
</feature>
<evidence type="ECO:0000256" key="6">
    <source>
        <dbReference type="ARBA" id="ARBA00012060"/>
    </source>
</evidence>
<dbReference type="NCBIfam" id="NF003806">
    <property type="entry name" value="PRK05395.1-3"/>
    <property type="match status" value="1"/>
</dbReference>
<dbReference type="PANTHER" id="PTHR21272:SF3">
    <property type="entry name" value="CATABOLIC 3-DEHYDROQUINASE"/>
    <property type="match status" value="1"/>
</dbReference>
<feature type="binding site" evidence="8 10">
    <location>
        <begin position="100"/>
        <end position="101"/>
    </location>
    <ligand>
        <name>substrate</name>
    </ligand>
</feature>
<evidence type="ECO:0000256" key="5">
    <source>
        <dbReference type="ARBA" id="ARBA00011193"/>
    </source>
</evidence>
<dbReference type="InterPro" id="IPR001874">
    <property type="entry name" value="DHquinase_II"/>
</dbReference>
<feature type="site" description="Transition state stabilizer" evidence="8 11">
    <location>
        <position position="17"/>
    </location>
</feature>
<accession>A0A9D1T2F9</accession>
<dbReference type="EMBL" id="DVOR01000112">
    <property type="protein sequence ID" value="HIV09162.1"/>
    <property type="molecule type" value="Genomic_DNA"/>
</dbReference>
<evidence type="ECO:0000256" key="9">
    <source>
        <dbReference type="PIRSR" id="PIRSR001399-1"/>
    </source>
</evidence>
<comment type="catalytic activity">
    <reaction evidence="1 8">
        <text>3-dehydroquinate = 3-dehydroshikimate + H2O</text>
        <dbReference type="Rhea" id="RHEA:21096"/>
        <dbReference type="ChEBI" id="CHEBI:15377"/>
        <dbReference type="ChEBI" id="CHEBI:16630"/>
        <dbReference type="ChEBI" id="CHEBI:32364"/>
        <dbReference type="EC" id="4.2.1.10"/>
    </reaction>
</comment>
<dbReference type="PANTHER" id="PTHR21272">
    <property type="entry name" value="CATABOLIC 3-DEHYDROQUINASE"/>
    <property type="match status" value="1"/>
</dbReference>
<evidence type="ECO:0000256" key="11">
    <source>
        <dbReference type="PIRSR" id="PIRSR001399-3"/>
    </source>
</evidence>
<dbReference type="Proteomes" id="UP000886845">
    <property type="component" value="Unassembled WGS sequence"/>
</dbReference>
<evidence type="ECO:0000256" key="7">
    <source>
        <dbReference type="ARBA" id="ARBA00023239"/>
    </source>
</evidence>
<keyword evidence="8" id="KW-0057">Aromatic amino acid biosynthesis</keyword>